<dbReference type="InterPro" id="IPR050106">
    <property type="entry name" value="HistidinolP_aminotransfase"/>
</dbReference>
<keyword evidence="2" id="KW-0808">Transferase</keyword>
<dbReference type="PANTHER" id="PTHR43643:SF3">
    <property type="entry name" value="HISTIDINOL-PHOSPHATE AMINOTRANSFERASE"/>
    <property type="match status" value="1"/>
</dbReference>
<evidence type="ECO:0000313" key="5">
    <source>
        <dbReference type="EMBL" id="HJG80355.1"/>
    </source>
</evidence>
<dbReference type="Proteomes" id="UP000784435">
    <property type="component" value="Unassembled WGS sequence"/>
</dbReference>
<dbReference type="Gene3D" id="3.90.1150.10">
    <property type="entry name" value="Aspartate Aminotransferase, domain 1"/>
    <property type="match status" value="1"/>
</dbReference>
<protein>
    <submittedName>
        <fullName evidence="5">Aminotransferase class I/II-fold pyridoxal phosphate-dependent enzyme</fullName>
    </submittedName>
</protein>
<keyword evidence="1 5" id="KW-0032">Aminotransferase</keyword>
<dbReference type="InterPro" id="IPR015424">
    <property type="entry name" value="PyrdxlP-dep_Trfase"/>
</dbReference>
<gene>
    <name evidence="5" type="ORF">K8V08_08075</name>
</gene>
<organism evidence="5 6">
    <name type="scientific">Brevibacterium senegalense</name>
    <dbReference type="NCBI Taxonomy" id="1033736"/>
    <lineage>
        <taxon>Bacteria</taxon>
        <taxon>Bacillati</taxon>
        <taxon>Actinomycetota</taxon>
        <taxon>Actinomycetes</taxon>
        <taxon>Micrococcales</taxon>
        <taxon>Brevibacteriaceae</taxon>
        <taxon>Brevibacterium</taxon>
    </lineage>
</organism>
<dbReference type="Gene3D" id="3.40.640.10">
    <property type="entry name" value="Type I PLP-dependent aspartate aminotransferase-like (Major domain)"/>
    <property type="match status" value="1"/>
</dbReference>
<dbReference type="SUPFAM" id="SSF53383">
    <property type="entry name" value="PLP-dependent transferases"/>
    <property type="match status" value="1"/>
</dbReference>
<dbReference type="PANTHER" id="PTHR43643">
    <property type="entry name" value="HISTIDINOL-PHOSPHATE AMINOTRANSFERASE 2"/>
    <property type="match status" value="1"/>
</dbReference>
<dbReference type="AlphaFoldDB" id="A0A921MDQ4"/>
<dbReference type="Pfam" id="PF00155">
    <property type="entry name" value="Aminotran_1_2"/>
    <property type="match status" value="1"/>
</dbReference>
<sequence length="134" mass="14067">MTNFRVRRALADTPAYRPGRPPAAVEGITSYKLSSNENHLEPLASVVEAVEGASGAPALYPDPAATELTAALADYHGVPVDHVVTSAGSSESLAALVGITLDGEKQVVYPWPSFEMYPQLSSFSGARQVAVPLT</sequence>
<reference evidence="5" key="1">
    <citation type="journal article" date="2021" name="PeerJ">
        <title>Extensive microbial diversity within the chicken gut microbiome revealed by metagenomics and culture.</title>
        <authorList>
            <person name="Gilroy R."/>
            <person name="Ravi A."/>
            <person name="Getino M."/>
            <person name="Pursley I."/>
            <person name="Horton D.L."/>
            <person name="Alikhan N.F."/>
            <person name="Baker D."/>
            <person name="Gharbi K."/>
            <person name="Hall N."/>
            <person name="Watson M."/>
            <person name="Adriaenssens E.M."/>
            <person name="Foster-Nyarko E."/>
            <person name="Jarju S."/>
            <person name="Secka A."/>
            <person name="Antonio M."/>
            <person name="Oren A."/>
            <person name="Chaudhuri R.R."/>
            <person name="La Ragione R."/>
            <person name="Hildebrand F."/>
            <person name="Pallen M.J."/>
        </authorList>
    </citation>
    <scope>NUCLEOTIDE SEQUENCE</scope>
    <source>
        <strain evidence="5">ChiGjej5B5-7349</strain>
    </source>
</reference>
<feature type="domain" description="Aminotransferase class I/classII large" evidence="4">
    <location>
        <begin position="32"/>
        <end position="133"/>
    </location>
</feature>
<dbReference type="InterPro" id="IPR004839">
    <property type="entry name" value="Aminotransferase_I/II_large"/>
</dbReference>
<name>A0A921MDQ4_9MICO</name>
<dbReference type="GO" id="GO:0030170">
    <property type="term" value="F:pyridoxal phosphate binding"/>
    <property type="evidence" value="ECO:0007669"/>
    <property type="project" value="InterPro"/>
</dbReference>
<comment type="caution">
    <text evidence="5">The sequence shown here is derived from an EMBL/GenBank/DDBJ whole genome shotgun (WGS) entry which is preliminary data.</text>
</comment>
<feature type="non-terminal residue" evidence="5">
    <location>
        <position position="134"/>
    </location>
</feature>
<keyword evidence="3" id="KW-0663">Pyridoxal phosphate</keyword>
<evidence type="ECO:0000256" key="1">
    <source>
        <dbReference type="ARBA" id="ARBA00022576"/>
    </source>
</evidence>
<evidence type="ECO:0000259" key="4">
    <source>
        <dbReference type="Pfam" id="PF00155"/>
    </source>
</evidence>
<evidence type="ECO:0000256" key="3">
    <source>
        <dbReference type="ARBA" id="ARBA00022898"/>
    </source>
</evidence>
<evidence type="ECO:0000313" key="6">
    <source>
        <dbReference type="Proteomes" id="UP000784435"/>
    </source>
</evidence>
<reference evidence="5" key="2">
    <citation type="submission" date="2021-09" db="EMBL/GenBank/DDBJ databases">
        <authorList>
            <person name="Gilroy R."/>
        </authorList>
    </citation>
    <scope>NUCLEOTIDE SEQUENCE</scope>
    <source>
        <strain evidence="5">ChiGjej5B5-7349</strain>
    </source>
</reference>
<dbReference type="InterPro" id="IPR015421">
    <property type="entry name" value="PyrdxlP-dep_Trfase_major"/>
</dbReference>
<dbReference type="EMBL" id="DYUK01000175">
    <property type="protein sequence ID" value="HJG80355.1"/>
    <property type="molecule type" value="Genomic_DNA"/>
</dbReference>
<accession>A0A921MDQ4</accession>
<evidence type="ECO:0000256" key="2">
    <source>
        <dbReference type="ARBA" id="ARBA00022679"/>
    </source>
</evidence>
<proteinExistence type="predicted"/>
<dbReference type="InterPro" id="IPR015422">
    <property type="entry name" value="PyrdxlP-dep_Trfase_small"/>
</dbReference>
<dbReference type="GO" id="GO:0008483">
    <property type="term" value="F:transaminase activity"/>
    <property type="evidence" value="ECO:0007669"/>
    <property type="project" value="UniProtKB-KW"/>
</dbReference>